<evidence type="ECO:0000256" key="12">
    <source>
        <dbReference type="ARBA" id="ARBA00023175"/>
    </source>
</evidence>
<accession>A0A1D2JGN9</accession>
<dbReference type="InterPro" id="IPR001609">
    <property type="entry name" value="Myosin_head_motor_dom-like"/>
</dbReference>
<dbReference type="GO" id="GO:0016787">
    <property type="term" value="F:hydrolase activity"/>
    <property type="evidence" value="ECO:0007669"/>
    <property type="project" value="UniProtKB-KW"/>
</dbReference>
<evidence type="ECO:0000256" key="13">
    <source>
        <dbReference type="ARBA" id="ARBA00023203"/>
    </source>
</evidence>
<keyword evidence="7" id="KW-0677">Repeat</keyword>
<dbReference type="InterPro" id="IPR010926">
    <property type="entry name" value="Myosin_TH1"/>
</dbReference>
<evidence type="ECO:0000313" key="24">
    <source>
        <dbReference type="EMBL" id="ODH34239.1"/>
    </source>
</evidence>
<dbReference type="GO" id="GO:0007015">
    <property type="term" value="P:actin filament organization"/>
    <property type="evidence" value="ECO:0007669"/>
    <property type="project" value="TreeGrafter"/>
</dbReference>
<dbReference type="Gene3D" id="1.10.10.820">
    <property type="match status" value="1"/>
</dbReference>
<dbReference type="Gene3D" id="1.20.58.530">
    <property type="match status" value="1"/>
</dbReference>
<dbReference type="VEuPathDB" id="FungiDB:PADG_03021"/>
<dbReference type="Pfam" id="PF07047">
    <property type="entry name" value="OPA3"/>
    <property type="match status" value="1"/>
</dbReference>
<dbReference type="SMART" id="SM00326">
    <property type="entry name" value="SH3"/>
    <property type="match status" value="1"/>
</dbReference>
<organism evidence="24 25">
    <name type="scientific">Paracoccidioides brasiliensis</name>
    <dbReference type="NCBI Taxonomy" id="121759"/>
    <lineage>
        <taxon>Eukaryota</taxon>
        <taxon>Fungi</taxon>
        <taxon>Dikarya</taxon>
        <taxon>Ascomycota</taxon>
        <taxon>Pezizomycotina</taxon>
        <taxon>Eurotiomycetes</taxon>
        <taxon>Eurotiomycetidae</taxon>
        <taxon>Onygenales</taxon>
        <taxon>Ajellomycetaceae</taxon>
        <taxon>Paracoccidioides</taxon>
    </lineage>
</organism>
<evidence type="ECO:0000313" key="25">
    <source>
        <dbReference type="Proteomes" id="UP000242814"/>
    </source>
</evidence>
<keyword evidence="12 18" id="KW-0505">Motor protein</keyword>
<protein>
    <recommendedName>
        <fullName evidence="3">Myosin-1</fullName>
    </recommendedName>
    <alternativeName>
        <fullName evidence="16">Class I unconventional myosin</fullName>
    </alternativeName>
    <alternativeName>
        <fullName evidence="15">Type I myosin</fullName>
    </alternativeName>
</protein>
<dbReference type="InterPro" id="IPR027417">
    <property type="entry name" value="P-loop_NTPase"/>
</dbReference>
<feature type="region of interest" description="Actin-binding" evidence="18">
    <location>
        <begin position="990"/>
        <end position="1012"/>
    </location>
</feature>
<evidence type="ECO:0000259" key="22">
    <source>
        <dbReference type="PROSITE" id="PS51456"/>
    </source>
</evidence>
<evidence type="ECO:0000256" key="1">
    <source>
        <dbReference type="ARBA" id="ARBA00004134"/>
    </source>
</evidence>
<dbReference type="GO" id="GO:0051666">
    <property type="term" value="P:actin cortical patch localization"/>
    <property type="evidence" value="ECO:0007669"/>
    <property type="project" value="TreeGrafter"/>
</dbReference>
<keyword evidence="13 18" id="KW-0009">Actin-binding</keyword>
<feature type="domain" description="SH3" evidence="21">
    <location>
        <begin position="1469"/>
        <end position="1530"/>
    </location>
</feature>
<feature type="domain" description="TH1" evidence="23">
    <location>
        <begin position="1175"/>
        <end position="1365"/>
    </location>
</feature>
<dbReference type="PRINTS" id="PR00193">
    <property type="entry name" value="MYOSINHEAVY"/>
</dbReference>
<dbReference type="PROSITE" id="PS50002">
    <property type="entry name" value="SH3"/>
    <property type="match status" value="1"/>
</dbReference>
<keyword evidence="14" id="KW-0206">Cytoskeleton</keyword>
<dbReference type="GO" id="GO:0030428">
    <property type="term" value="C:cell septum"/>
    <property type="evidence" value="ECO:0007669"/>
    <property type="project" value="UniProtKB-ARBA"/>
</dbReference>
<evidence type="ECO:0000259" key="23">
    <source>
        <dbReference type="PROSITE" id="PS51757"/>
    </source>
</evidence>
<evidence type="ECO:0000256" key="4">
    <source>
        <dbReference type="ARBA" id="ARBA00022443"/>
    </source>
</evidence>
<dbReference type="FunFam" id="1.20.58.530:FF:000007">
    <property type="entry name" value="Myosin IE"/>
    <property type="match status" value="1"/>
</dbReference>
<dbReference type="Pfam" id="PF00018">
    <property type="entry name" value="SH3_1"/>
    <property type="match status" value="1"/>
</dbReference>
<dbReference type="PROSITE" id="PS51456">
    <property type="entry name" value="MYOSIN_MOTOR"/>
    <property type="match status" value="1"/>
</dbReference>
<dbReference type="GO" id="GO:0006897">
    <property type="term" value="P:endocytosis"/>
    <property type="evidence" value="ECO:0007669"/>
    <property type="project" value="TreeGrafter"/>
</dbReference>
<feature type="compositionally biased region" description="Low complexity" evidence="20">
    <location>
        <begin position="1589"/>
        <end position="1600"/>
    </location>
</feature>
<gene>
    <name evidence="24" type="ORF">ACO22_03132</name>
</gene>
<dbReference type="GO" id="GO:0016459">
    <property type="term" value="C:myosin complex"/>
    <property type="evidence" value="ECO:0007669"/>
    <property type="project" value="UniProtKB-KW"/>
</dbReference>
<dbReference type="FunFam" id="1.20.120.720:FF:000015">
    <property type="entry name" value="Myosin I"/>
    <property type="match status" value="1"/>
</dbReference>
<dbReference type="PROSITE" id="PS51757">
    <property type="entry name" value="TH1"/>
    <property type="match status" value="1"/>
</dbReference>
<dbReference type="GO" id="GO:0005886">
    <property type="term" value="C:plasma membrane"/>
    <property type="evidence" value="ECO:0007669"/>
    <property type="project" value="TreeGrafter"/>
</dbReference>
<evidence type="ECO:0000256" key="14">
    <source>
        <dbReference type="ARBA" id="ARBA00023212"/>
    </source>
</evidence>
<feature type="domain" description="Myosin motor" evidence="22">
    <location>
        <begin position="438"/>
        <end position="1117"/>
    </location>
</feature>
<comment type="subcellular location">
    <subcellularLocation>
        <location evidence="1">Cytoplasm</location>
        <location evidence="1">Cytoskeleton</location>
        <location evidence="1">Actin patch</location>
    </subcellularLocation>
</comment>
<feature type="binding site" evidence="18">
    <location>
        <begin position="531"/>
        <end position="538"/>
    </location>
    <ligand>
        <name>ATP</name>
        <dbReference type="ChEBI" id="CHEBI:30616"/>
    </ligand>
</feature>
<dbReference type="Gene3D" id="3.40.850.10">
    <property type="entry name" value="Kinesin motor domain"/>
    <property type="match status" value="1"/>
</dbReference>
<comment type="similarity">
    <text evidence="2 18">Belongs to the TRAFAC class myosin-kinesin ATPase superfamily. Myosin family.</text>
</comment>
<evidence type="ECO:0000256" key="17">
    <source>
        <dbReference type="PROSITE-ProRule" id="PRU00192"/>
    </source>
</evidence>
<name>A0A1D2JGN9_PARBR</name>
<evidence type="ECO:0000256" key="20">
    <source>
        <dbReference type="SAM" id="MobiDB-lite"/>
    </source>
</evidence>
<feature type="compositionally biased region" description="Polar residues" evidence="20">
    <location>
        <begin position="1356"/>
        <end position="1370"/>
    </location>
</feature>
<dbReference type="InterPro" id="IPR036961">
    <property type="entry name" value="Kinesin_motor_dom_sf"/>
</dbReference>
<feature type="compositionally biased region" description="Pro residues" evidence="20">
    <location>
        <begin position="1453"/>
        <end position="1466"/>
    </location>
</feature>
<dbReference type="FunFam" id="1.10.10.820:FF:000001">
    <property type="entry name" value="Myosin heavy chain"/>
    <property type="match status" value="1"/>
</dbReference>
<keyword evidence="10 18" id="KW-0067">ATP-binding</keyword>
<comment type="caution">
    <text evidence="24">The sequence shown here is derived from an EMBL/GenBank/DDBJ whole genome shotgun (WGS) entry which is preliminary data.</text>
</comment>
<dbReference type="EMBL" id="LZYO01000104">
    <property type="protein sequence ID" value="ODH34239.1"/>
    <property type="molecule type" value="Genomic_DNA"/>
</dbReference>
<dbReference type="CDD" id="cd01378">
    <property type="entry name" value="MYSc_Myo1"/>
    <property type="match status" value="1"/>
</dbReference>
<feature type="region of interest" description="Disordered" evidence="20">
    <location>
        <begin position="382"/>
        <end position="424"/>
    </location>
</feature>
<dbReference type="CDD" id="cd11858">
    <property type="entry name" value="SH3_Myosin-I_fungi"/>
    <property type="match status" value="1"/>
</dbReference>
<keyword evidence="9" id="KW-0378">Hydrolase</keyword>
<evidence type="ECO:0000256" key="15">
    <source>
        <dbReference type="ARBA" id="ARBA00029665"/>
    </source>
</evidence>
<dbReference type="InterPro" id="IPR036028">
    <property type="entry name" value="SH3-like_dom_sf"/>
</dbReference>
<dbReference type="SUPFAM" id="SSF50044">
    <property type="entry name" value="SH3-domain"/>
    <property type="match status" value="1"/>
</dbReference>
<keyword evidence="11 18" id="KW-0518">Myosin</keyword>
<feature type="coiled-coil region" evidence="19">
    <location>
        <begin position="285"/>
        <end position="326"/>
    </location>
</feature>
<feature type="region of interest" description="Disordered" evidence="20">
    <location>
        <begin position="1534"/>
        <end position="1652"/>
    </location>
</feature>
<dbReference type="InterPro" id="IPR001452">
    <property type="entry name" value="SH3_domain"/>
</dbReference>
<dbReference type="PANTHER" id="PTHR13140">
    <property type="entry name" value="MYOSIN"/>
    <property type="match status" value="1"/>
</dbReference>
<feature type="region of interest" description="Disordered" evidence="20">
    <location>
        <begin position="1355"/>
        <end position="1471"/>
    </location>
</feature>
<dbReference type="InterPro" id="IPR035535">
    <property type="entry name" value="Fungal_myosin-I_SH3"/>
</dbReference>
<keyword evidence="5" id="KW-0963">Cytoplasm</keyword>
<keyword evidence="19" id="KW-0175">Coiled coil</keyword>
<keyword evidence="6" id="KW-0597">Phosphoprotein</keyword>
<dbReference type="GO" id="GO:0051015">
    <property type="term" value="F:actin filament binding"/>
    <property type="evidence" value="ECO:0007669"/>
    <property type="project" value="TreeGrafter"/>
</dbReference>
<reference evidence="24 25" key="1">
    <citation type="submission" date="2016-06" db="EMBL/GenBank/DDBJ databases">
        <authorList>
            <person name="Kjaerup R.B."/>
            <person name="Dalgaard T.S."/>
            <person name="Juul-Madsen H.R."/>
        </authorList>
    </citation>
    <scope>NUCLEOTIDE SEQUENCE [LARGE SCALE GENOMIC DNA]</scope>
    <source>
        <strain evidence="24 25">Pb300</strain>
    </source>
</reference>
<dbReference type="Gene3D" id="1.20.5.4820">
    <property type="match status" value="1"/>
</dbReference>
<dbReference type="Pfam" id="PF06017">
    <property type="entry name" value="Myosin_TH1"/>
    <property type="match status" value="1"/>
</dbReference>
<evidence type="ECO:0000256" key="5">
    <source>
        <dbReference type="ARBA" id="ARBA00022490"/>
    </source>
</evidence>
<dbReference type="GO" id="GO:0030479">
    <property type="term" value="C:actin cortical patch"/>
    <property type="evidence" value="ECO:0007669"/>
    <property type="project" value="UniProtKB-SubCell"/>
</dbReference>
<dbReference type="Pfam" id="PF22773">
    <property type="entry name" value="Myo1_CA"/>
    <property type="match status" value="1"/>
</dbReference>
<keyword evidence="8 18" id="KW-0547">Nucleotide-binding</keyword>
<feature type="compositionally biased region" description="Polar residues" evidence="20">
    <location>
        <begin position="1607"/>
        <end position="1628"/>
    </location>
</feature>
<dbReference type="Proteomes" id="UP000242814">
    <property type="component" value="Unassembled WGS sequence"/>
</dbReference>
<feature type="region of interest" description="Disordered" evidence="20">
    <location>
        <begin position="230"/>
        <end position="249"/>
    </location>
</feature>
<feature type="compositionally biased region" description="Pro residues" evidence="20">
    <location>
        <begin position="1534"/>
        <end position="1546"/>
    </location>
</feature>
<dbReference type="GO" id="GO:0000146">
    <property type="term" value="F:microfilament motor activity"/>
    <property type="evidence" value="ECO:0007669"/>
    <property type="project" value="TreeGrafter"/>
</dbReference>
<evidence type="ECO:0000256" key="16">
    <source>
        <dbReference type="ARBA" id="ARBA00032645"/>
    </source>
</evidence>
<dbReference type="PANTHER" id="PTHR13140:SF837">
    <property type="entry name" value="MYOSIN-3-RELATED"/>
    <property type="match status" value="1"/>
</dbReference>
<evidence type="ECO:0000256" key="10">
    <source>
        <dbReference type="ARBA" id="ARBA00022840"/>
    </source>
</evidence>
<evidence type="ECO:0000256" key="3">
    <source>
        <dbReference type="ARBA" id="ARBA00016187"/>
    </source>
</evidence>
<dbReference type="InterPro" id="IPR010754">
    <property type="entry name" value="OPA3-like"/>
</dbReference>
<dbReference type="VEuPathDB" id="FungiDB:PABG_00590"/>
<evidence type="ECO:0000256" key="8">
    <source>
        <dbReference type="ARBA" id="ARBA00022741"/>
    </source>
</evidence>
<dbReference type="SUPFAM" id="SSF52540">
    <property type="entry name" value="P-loop containing nucleoside triphosphate hydrolases"/>
    <property type="match status" value="1"/>
</dbReference>
<dbReference type="Pfam" id="PF00063">
    <property type="entry name" value="Myosin_head"/>
    <property type="match status" value="1"/>
</dbReference>
<evidence type="ECO:0000256" key="7">
    <source>
        <dbReference type="ARBA" id="ARBA00022737"/>
    </source>
</evidence>
<evidence type="ECO:0000256" key="6">
    <source>
        <dbReference type="ARBA" id="ARBA00022553"/>
    </source>
</evidence>
<evidence type="ECO:0000259" key="21">
    <source>
        <dbReference type="PROSITE" id="PS50002"/>
    </source>
</evidence>
<feature type="compositionally biased region" description="Low complexity" evidence="20">
    <location>
        <begin position="1399"/>
        <end position="1416"/>
    </location>
</feature>
<feature type="compositionally biased region" description="Low complexity" evidence="20">
    <location>
        <begin position="1547"/>
        <end position="1579"/>
    </location>
</feature>
<dbReference type="InterPro" id="IPR036072">
    <property type="entry name" value="MYSc_Myo1"/>
</dbReference>
<evidence type="ECO:0000256" key="19">
    <source>
        <dbReference type="SAM" id="Coils"/>
    </source>
</evidence>
<dbReference type="Gene3D" id="2.30.30.40">
    <property type="entry name" value="SH3 Domains"/>
    <property type="match status" value="1"/>
</dbReference>
<evidence type="ECO:0000256" key="11">
    <source>
        <dbReference type="ARBA" id="ARBA00023123"/>
    </source>
</evidence>
<keyword evidence="4 17" id="KW-0728">SH3 domain</keyword>
<evidence type="ECO:0000256" key="9">
    <source>
        <dbReference type="ARBA" id="ARBA00022801"/>
    </source>
</evidence>
<dbReference type="FunFam" id="1.20.5.4820:FF:000004">
    <property type="entry name" value="Myosin IE"/>
    <property type="match status" value="1"/>
</dbReference>
<dbReference type="Gene3D" id="1.20.120.720">
    <property type="entry name" value="Myosin VI head, motor domain, U50 subdomain"/>
    <property type="match status" value="1"/>
</dbReference>
<feature type="compositionally biased region" description="Polar residues" evidence="20">
    <location>
        <begin position="1423"/>
        <end position="1450"/>
    </location>
</feature>
<dbReference type="InterPro" id="IPR054489">
    <property type="entry name" value="Myo1_CA"/>
</dbReference>
<sequence length="1652" mass="183474">MRCAQYQHVEQKTSFTIKKMLLYSDTTTRSFSEHRSSNSPLGLIDGMELKGIDEGLVFSKWNIRLYSEPSPRANQRTALAWAAGTSNLTRNIFRVSYPQLQPKVQPSTVQRRIGKAPSPRRIELQHPVRQEMSITLKLSSLVIRTLSKPIANQIKAQAREHERFRRVCVSFAQAIHRVDMRMRLGLLQSSAALDKQAARETAQSQAKKHKPQVATVKTEAQIKLEESLAAKEKEKAQEPPKPPPPLRIRPLSEAKAIDSGATFISETFLFIVAGSLIVFEALRSRRKETSRREDVADRLAELEESEQAARRGLVALEREVLQLKAKLEKQSPKNMQRILPKDVWNVEEAEAETEELGWKSRLVHYFRISKLEEINDIHARGSKNPVASDDFSAGHSRRPRDTEKKGRGFGRSRHAEGGAVGKPQVKKAVFESTKKKEVGVSDLTLLSKVSNEAINENLKKRFEHGEIYTYIGHVLVSVNPFRDLGIYTDQVLDSYRGKNRLEVPPHVFAVAESAYYNMNAYKENQCVIISGESGAGKTEAAKRLMQYIANVSGGSDSSIQHTKDMVLATNPLLESFGNAKTLRNNNSSRFGKYLELQFNSVGEPVGATITNYLLEKSRVVGQITNERNFHIFYQFTKAAPQAYRDNFGIQQPQSYVYTSRSKCFDVSGIDDAMDFKDTLEAMRIIGLSQAEQDNIFRILSAILWLGNMQFVEDDSSNASITDQSVVDFVAYLLEVDSAQVSKALTLRILETARGGRRGSVYEVPLNTVQATAVRDALAKALYFNLFDWIVERVNASLAARGSVANSIGILDIYGFEIFDKNSFEQLCINYVNEKLQQIFIQLTLKTEQEEYAREQIKWTPITYFDNKVVCSLIEDKRPPGIFAALNDACATAHADSGAADQTFVGRLNFLSQNPNFESRQGQFIVKHYAGDVGYTVEGMTDKNKDQLLKDLLNLVGSSSNSFVHTLFPDQVNQDDKRRPPTAGDKIKASANDLVATLMKAQPSYIRTIKPNDNKSPSEYNVGNVMHQIKYLGLQENVRIRRAGFAYRQTFDKFVERFYLLSPKTSYAGDYTWTGDAESGARQILKDTSIPAEEYQMGTTKAFIKTPETIFALEHMRDRYWHNMAIRIQRAWRNYLRYRIECAIRIQRFWRRVTGGLEYIKLRDQGHKILGGMKERRRYSLVGSRRFLGDYLGVGNTGGPGEMIRDSVRIGKSETVLFSCRCELLVTKFGRSSKPAPRILILTSHNVYIVVQSVVNHQLNISAERTISVGAIKFVSASKLKDDWFALGVGAAQEPDPLINCVFKTEFFTYLSNALHGQLNLKLADVIEYNKKPGKLAIVKTMKDPAIARDDIYKSGTIHTSQGEPPNSVSRPTPRPKQVAGKPITKGKLLRPGGPGGGPSKLASRPAASRPTPAAQPLPHANAQPATTTSRPVPQPVATVSSSHNRTNSAQARAPPPPPPPPPPAAPPAAKKDTAKVLYDFISERTNELSIRVGEIVQIMAKEGNGWWLCMNTTTSAQGWAPEAYLEEIVAPTPAAAPPLPPPPPSAPRAATISNSNNNNNNPVNPITTNGASRAAAKAKPTPPAPPAKRPVAGRKPAAPATPRDSAVSMNSQDSPGGSGRATPNSMNNFAGGLAEALRQRQSAMKPQDDDDW</sequence>
<dbReference type="GO" id="GO:0005524">
    <property type="term" value="F:ATP binding"/>
    <property type="evidence" value="ECO:0007669"/>
    <property type="project" value="UniProtKB-UniRule"/>
</dbReference>
<dbReference type="GO" id="GO:0001411">
    <property type="term" value="C:hyphal tip"/>
    <property type="evidence" value="ECO:0007669"/>
    <property type="project" value="UniProtKB-ARBA"/>
</dbReference>
<proteinExistence type="inferred from homology"/>
<dbReference type="SMART" id="SM00242">
    <property type="entry name" value="MYSc"/>
    <property type="match status" value="1"/>
</dbReference>
<evidence type="ECO:0000256" key="18">
    <source>
        <dbReference type="PROSITE-ProRule" id="PRU00782"/>
    </source>
</evidence>
<evidence type="ECO:0000256" key="2">
    <source>
        <dbReference type="ARBA" id="ARBA00008314"/>
    </source>
</evidence>